<evidence type="ECO:0000313" key="6">
    <source>
        <dbReference type="Proteomes" id="UP001056012"/>
    </source>
</evidence>
<evidence type="ECO:0000256" key="3">
    <source>
        <dbReference type="RuleBase" id="RU361235"/>
    </source>
</evidence>
<dbReference type="PANTHER" id="PTHR43142:SF3">
    <property type="entry name" value="PUTATIVE (AFU_ORTHOLOGUE AFUA_3G09070)-RELATED"/>
    <property type="match status" value="1"/>
</dbReference>
<evidence type="ECO:0000256" key="2">
    <source>
        <dbReference type="ARBA" id="ARBA00022801"/>
    </source>
</evidence>
<feature type="domain" description="Carboxylesterase type B" evidence="4">
    <location>
        <begin position="1"/>
        <end position="395"/>
    </location>
</feature>
<dbReference type="Pfam" id="PF00135">
    <property type="entry name" value="COesterase"/>
    <property type="match status" value="1"/>
</dbReference>
<evidence type="ECO:0000259" key="4">
    <source>
        <dbReference type="Pfam" id="PF00135"/>
    </source>
</evidence>
<dbReference type="GO" id="GO:0016787">
    <property type="term" value="F:hydrolase activity"/>
    <property type="evidence" value="ECO:0007669"/>
    <property type="project" value="UniProtKB-KW"/>
</dbReference>
<gene>
    <name evidence="5" type="ORF">yc1106_06687</name>
</gene>
<keyword evidence="2 3" id="KW-0378">Hydrolase</keyword>
<dbReference type="AlphaFoldDB" id="A0A9Q8ZFT8"/>
<dbReference type="OrthoDB" id="408631at2759"/>
<dbReference type="Gene3D" id="3.40.50.1820">
    <property type="entry name" value="alpha/beta hydrolase"/>
    <property type="match status" value="1"/>
</dbReference>
<dbReference type="EMBL" id="CP089278">
    <property type="protein sequence ID" value="USP79413.1"/>
    <property type="molecule type" value="Genomic_DNA"/>
</dbReference>
<dbReference type="InterPro" id="IPR002018">
    <property type="entry name" value="CarbesteraseB"/>
</dbReference>
<protein>
    <recommendedName>
        <fullName evidence="3">Carboxylic ester hydrolase</fullName>
        <ecNumber evidence="3">3.1.1.-</ecNumber>
    </recommendedName>
</protein>
<evidence type="ECO:0000256" key="1">
    <source>
        <dbReference type="ARBA" id="ARBA00005964"/>
    </source>
</evidence>
<name>A0A9Q8ZFT8_CURCL</name>
<comment type="similarity">
    <text evidence="1 3">Belongs to the type-B carboxylesterase/lipase family.</text>
</comment>
<dbReference type="InterPro" id="IPR029058">
    <property type="entry name" value="AB_hydrolase_fold"/>
</dbReference>
<dbReference type="Proteomes" id="UP001056012">
    <property type="component" value="Chromosome 5"/>
</dbReference>
<dbReference type="VEuPathDB" id="FungiDB:yc1106_06687"/>
<dbReference type="SUPFAM" id="SSF53474">
    <property type="entry name" value="alpha/beta-Hydrolases"/>
    <property type="match status" value="1"/>
</dbReference>
<accession>A0A9Q8ZFT8</accession>
<organism evidence="5 6">
    <name type="scientific">Curvularia clavata</name>
    <dbReference type="NCBI Taxonomy" id="95742"/>
    <lineage>
        <taxon>Eukaryota</taxon>
        <taxon>Fungi</taxon>
        <taxon>Dikarya</taxon>
        <taxon>Ascomycota</taxon>
        <taxon>Pezizomycotina</taxon>
        <taxon>Dothideomycetes</taxon>
        <taxon>Pleosporomycetidae</taxon>
        <taxon>Pleosporales</taxon>
        <taxon>Pleosporineae</taxon>
        <taxon>Pleosporaceae</taxon>
        <taxon>Curvularia</taxon>
    </lineage>
</organism>
<proteinExistence type="inferred from homology"/>
<keyword evidence="6" id="KW-1185">Reference proteome</keyword>
<dbReference type="EC" id="3.1.1.-" evidence="3"/>
<dbReference type="InterPro" id="IPR019826">
    <property type="entry name" value="Carboxylesterase_B_AS"/>
</dbReference>
<evidence type="ECO:0000313" key="5">
    <source>
        <dbReference type="EMBL" id="USP79413.1"/>
    </source>
</evidence>
<sequence length="417" mass="45737">MASRGDVVVVTVNYRLSTLGFLAMENTPLKGNYWLSDLIAALDWVRANIENFGGDKNQITIFGQSAGAAAVRALIASPLTKAKFARAIMQSCPGGTFSEYQTIEAATNVTNTILNETGCTGQDKATEIECLRTQDPRVLIGLRNGAPTGTSAKNPVIDGTYLNTKELLLDGTGPRMDIAVMTGVMRDDGNPFTSFSTSQNASAALQQQGYNASAIIGSGLFPLPQNSQNVTLNIFNLTSRVATDALFRCPTQSTAFSAAKNNVFEKVFAYEMERSYQLTRYSPNSGVCDAPKTESHPYGDTSLPYYRCHSGDLYLVFGNYQREGRKMRDVDDVPFTQYIMDTWLAFGRTGDPNPAQGFLEARGFLNTSLKLEESRPWKPVRAEDLKLRVLDLKPVDKGFSELKQCDVLSQPLSYYAS</sequence>
<dbReference type="PROSITE" id="PS00122">
    <property type="entry name" value="CARBOXYLESTERASE_B_1"/>
    <property type="match status" value="1"/>
</dbReference>
<reference evidence="5" key="1">
    <citation type="submission" date="2021-12" db="EMBL/GenBank/DDBJ databases">
        <title>Curvularia clavata genome.</title>
        <authorList>
            <person name="Cao Y."/>
        </authorList>
    </citation>
    <scope>NUCLEOTIDE SEQUENCE</scope>
    <source>
        <strain evidence="5">Yc1106</strain>
    </source>
</reference>
<dbReference type="PANTHER" id="PTHR43142">
    <property type="entry name" value="CARBOXYLIC ESTER HYDROLASE"/>
    <property type="match status" value="1"/>
</dbReference>